<organism evidence="2 3">
    <name type="scientific">Rhodamnia argentea</name>
    <dbReference type="NCBI Taxonomy" id="178133"/>
    <lineage>
        <taxon>Eukaryota</taxon>
        <taxon>Viridiplantae</taxon>
        <taxon>Streptophyta</taxon>
        <taxon>Embryophyta</taxon>
        <taxon>Tracheophyta</taxon>
        <taxon>Spermatophyta</taxon>
        <taxon>Magnoliopsida</taxon>
        <taxon>eudicotyledons</taxon>
        <taxon>Gunneridae</taxon>
        <taxon>Pentapetalae</taxon>
        <taxon>rosids</taxon>
        <taxon>malvids</taxon>
        <taxon>Myrtales</taxon>
        <taxon>Myrtaceae</taxon>
        <taxon>Myrtoideae</taxon>
        <taxon>Myrteae</taxon>
        <taxon>Australasian group</taxon>
        <taxon>Rhodamnia</taxon>
    </lineage>
</organism>
<dbReference type="Proteomes" id="UP000827889">
    <property type="component" value="Chromosome 5"/>
</dbReference>
<dbReference type="KEGG" id="rarg:115753532"/>
<dbReference type="AlphaFoldDB" id="A0A8B8QLK1"/>
<feature type="transmembrane region" description="Helical" evidence="1">
    <location>
        <begin position="241"/>
        <end position="260"/>
    </location>
</feature>
<dbReference type="OrthoDB" id="1934322at2759"/>
<evidence type="ECO:0000313" key="3">
    <source>
        <dbReference type="RefSeq" id="XP_030548036.1"/>
    </source>
</evidence>
<name>A0A8B8QLK1_9MYRT</name>
<proteinExistence type="predicted"/>
<feature type="transmembrane region" description="Helical" evidence="1">
    <location>
        <begin position="141"/>
        <end position="170"/>
    </location>
</feature>
<feature type="transmembrane region" description="Helical" evidence="1">
    <location>
        <begin position="182"/>
        <end position="205"/>
    </location>
</feature>
<dbReference type="GeneID" id="115753532"/>
<accession>A0A8B8QLK1</accession>
<dbReference type="RefSeq" id="XP_030548036.1">
    <property type="nucleotide sequence ID" value="XM_030692176.2"/>
</dbReference>
<feature type="transmembrane region" description="Helical" evidence="1">
    <location>
        <begin position="280"/>
        <end position="308"/>
    </location>
</feature>
<feature type="transmembrane region" description="Helical" evidence="1">
    <location>
        <begin position="211"/>
        <end position="229"/>
    </location>
</feature>
<feature type="transmembrane region" description="Helical" evidence="1">
    <location>
        <begin position="95"/>
        <end position="121"/>
    </location>
</feature>
<sequence>MATPPPPPPAADFCTVISESRRILKAHSRHFLALSVLFLLPISFSLAVYPTLQRLLLDSSSSSNPYHAQTLLRHSLLLLNQPPQQQRSGVDPRSVLLSVGYTSFLTLLSIFAAGSITYSVVQGFYGRPVKLLSAIKSIGTSFFPLLSTLICTQAITSSMVIVSGILGILILKGAELVVGHEISYSSTFFLGLVASIVVVLVLVLAYLQVQWVLANVIVVAESGYWFLPLRRSAYLVKGMRSVALSVTLFFGILSGILVWTSTLSTSESVIDGNEWKRWHFVVQIVATSSSLMMLMLLSLAANVVLYMYCKAMHGELAMEIAEEFARDYVSLPFDEGKVPHVVSVAYA</sequence>
<reference evidence="3" key="1">
    <citation type="submission" date="2025-08" db="UniProtKB">
        <authorList>
            <consortium name="RefSeq"/>
        </authorList>
    </citation>
    <scope>IDENTIFICATION</scope>
    <source>
        <tissue evidence="3">Leaf</tissue>
    </source>
</reference>
<keyword evidence="1" id="KW-0812">Transmembrane</keyword>
<protein>
    <submittedName>
        <fullName evidence="3">Uncharacterized protein LOC115753532</fullName>
    </submittedName>
</protein>
<evidence type="ECO:0000256" key="1">
    <source>
        <dbReference type="SAM" id="Phobius"/>
    </source>
</evidence>
<keyword evidence="1" id="KW-0472">Membrane</keyword>
<dbReference type="PANTHER" id="PTHR33133:SF7">
    <property type="entry name" value="F26K24.10 PROTEIN-RELATED"/>
    <property type="match status" value="1"/>
</dbReference>
<dbReference type="PANTHER" id="PTHR33133">
    <property type="entry name" value="OS08G0107100 PROTEIN-RELATED"/>
    <property type="match status" value="1"/>
</dbReference>
<evidence type="ECO:0000313" key="2">
    <source>
        <dbReference type="Proteomes" id="UP000827889"/>
    </source>
</evidence>
<feature type="transmembrane region" description="Helical" evidence="1">
    <location>
        <begin position="31"/>
        <end position="52"/>
    </location>
</feature>
<keyword evidence="2" id="KW-1185">Reference proteome</keyword>
<keyword evidence="1" id="KW-1133">Transmembrane helix</keyword>
<gene>
    <name evidence="3" type="primary">LOC115753532</name>
</gene>